<dbReference type="EMBL" id="EU327989">
    <property type="protein sequence ID" value="ACB13007.1"/>
    <property type="molecule type" value="Genomic_DNA"/>
</dbReference>
<name>B4Y331_9BURK</name>
<organism evidence="1">
    <name type="scientific">Hydrogenophaga sp. PL2G6</name>
    <dbReference type="NCBI Taxonomy" id="503997"/>
    <lineage>
        <taxon>Bacteria</taxon>
        <taxon>Pseudomonadati</taxon>
        <taxon>Pseudomonadota</taxon>
        <taxon>Betaproteobacteria</taxon>
        <taxon>Burkholderiales</taxon>
        <taxon>Comamonadaceae</taxon>
        <taxon>Hydrogenophaga</taxon>
    </lineage>
</organism>
<accession>B4Y331</accession>
<sequence>MHRIRRQTKLGINLFSTLSTPHRFRRLLEPAWILGVSFRLYLKRTLVLNLKNEVCREKMDLSETRLITATKCYGLVTSIPELRQVS</sequence>
<evidence type="ECO:0000313" key="1">
    <source>
        <dbReference type="EMBL" id="ACB13007.1"/>
    </source>
</evidence>
<proteinExistence type="predicted"/>
<reference evidence="1" key="1">
    <citation type="journal article" date="2008" name="J. Bacteriol.">
        <title>The evolution of class 1 integrons and the rise of antibiotic resistance.</title>
        <authorList>
            <person name="Gillings M."/>
            <person name="Boucher Y."/>
            <person name="Labbate M."/>
            <person name="Holmes A."/>
            <person name="Krishnan S."/>
            <person name="Holley M."/>
            <person name="Stokes H.W."/>
        </authorList>
    </citation>
    <scope>NUCLEOTIDE SEQUENCE</scope>
</reference>
<protein>
    <submittedName>
        <fullName evidence="1">Uncharacterized protein</fullName>
    </submittedName>
</protein>
<dbReference type="AlphaFoldDB" id="B4Y331"/>